<dbReference type="AlphaFoldDB" id="A0A060SCG8"/>
<protein>
    <recommendedName>
        <fullName evidence="7">Cerato-platanin</fullName>
    </recommendedName>
</protein>
<dbReference type="HOGENOM" id="CLU_111635_0_0_1"/>
<dbReference type="InterPro" id="IPR036908">
    <property type="entry name" value="RlpA-like_sf"/>
</dbReference>
<organism evidence="5 6">
    <name type="scientific">Pycnoporus cinnabarinus</name>
    <name type="common">Cinnabar-red polypore</name>
    <name type="synonym">Trametes cinnabarina</name>
    <dbReference type="NCBI Taxonomy" id="5643"/>
    <lineage>
        <taxon>Eukaryota</taxon>
        <taxon>Fungi</taxon>
        <taxon>Dikarya</taxon>
        <taxon>Basidiomycota</taxon>
        <taxon>Agaricomycotina</taxon>
        <taxon>Agaricomycetes</taxon>
        <taxon>Polyporales</taxon>
        <taxon>Polyporaceae</taxon>
        <taxon>Trametes</taxon>
    </lineage>
</organism>
<comment type="caution">
    <text evidence="5">The sequence shown here is derived from an EMBL/GenBank/DDBJ whole genome shotgun (WGS) entry which is preliminary data.</text>
</comment>
<dbReference type="EMBL" id="CCBP010000108">
    <property type="protein sequence ID" value="CDO71896.1"/>
    <property type="molecule type" value="Genomic_DNA"/>
</dbReference>
<keyword evidence="4" id="KW-0732">Signal</keyword>
<dbReference type="SUPFAM" id="SSF50685">
    <property type="entry name" value="Barwin-like endoglucanases"/>
    <property type="match status" value="1"/>
</dbReference>
<comment type="similarity">
    <text evidence="2">Belongs to the cerato-platanin family.</text>
</comment>
<keyword evidence="6" id="KW-1185">Reference proteome</keyword>
<comment type="subcellular location">
    <subcellularLocation>
        <location evidence="1">Secreted</location>
    </subcellularLocation>
</comment>
<dbReference type="Gene3D" id="2.40.40.10">
    <property type="entry name" value="RlpA-like domain"/>
    <property type="match status" value="1"/>
</dbReference>
<reference evidence="5" key="1">
    <citation type="submission" date="2014-01" db="EMBL/GenBank/DDBJ databases">
        <title>The genome of the white-rot fungus Pycnoporus cinnabarinus: a basidiomycete model with a versatile arsenal for lignocellulosic biomass breakdown.</title>
        <authorList>
            <person name="Levasseur A."/>
            <person name="Lomascolo A."/>
            <person name="Ruiz-Duenas F.J."/>
            <person name="Uzan E."/>
            <person name="Piumi F."/>
            <person name="Kues U."/>
            <person name="Ram A.F.J."/>
            <person name="Murat C."/>
            <person name="Haon M."/>
            <person name="Benoit I."/>
            <person name="Arfi Y."/>
            <person name="Chevret D."/>
            <person name="Drula E."/>
            <person name="Kwon M.J."/>
            <person name="Gouret P."/>
            <person name="Lesage-Meessen L."/>
            <person name="Lombard V."/>
            <person name="Mariette J."/>
            <person name="Noirot C."/>
            <person name="Park J."/>
            <person name="Patyshakuliyeva A."/>
            <person name="Wieneger R.A.B."/>
            <person name="Wosten H.A.B."/>
            <person name="Martin F."/>
            <person name="Coutinho P.M."/>
            <person name="de Vries R."/>
            <person name="Martinez A.T."/>
            <person name="Klopp C."/>
            <person name="Pontarotti P."/>
            <person name="Henrissat B."/>
            <person name="Record E."/>
        </authorList>
    </citation>
    <scope>NUCLEOTIDE SEQUENCE [LARGE SCALE GENOMIC DNA]</scope>
    <source>
        <strain evidence="5">BRFM137</strain>
    </source>
</reference>
<sequence length="142" mass="14571">MKFASLMTALLTVPAVLCATNTTVSVSWDDVYDNASGQLTTVACSDGSNGLITKGFTTFGSLPTFPNIGGAPSITGWNSAQCGTCWALSHNNVTIHVLAIDTGGKGFNIALTALDKLTNGTARQVGRINATASQVNTTLCGL</sequence>
<keyword evidence="3" id="KW-0964">Secreted</keyword>
<evidence type="ECO:0000256" key="4">
    <source>
        <dbReference type="SAM" id="SignalP"/>
    </source>
</evidence>
<evidence type="ECO:0000313" key="5">
    <source>
        <dbReference type="EMBL" id="CDO71896.1"/>
    </source>
</evidence>
<feature type="signal peptide" evidence="4">
    <location>
        <begin position="1"/>
        <end position="18"/>
    </location>
</feature>
<proteinExistence type="inferred from homology"/>
<evidence type="ECO:0000256" key="3">
    <source>
        <dbReference type="ARBA" id="ARBA00022525"/>
    </source>
</evidence>
<name>A0A060SCG8_PYCCI</name>
<dbReference type="OrthoDB" id="4898945at2759"/>
<feature type="chain" id="PRO_5001587356" description="Cerato-platanin" evidence="4">
    <location>
        <begin position="19"/>
        <end position="142"/>
    </location>
</feature>
<evidence type="ECO:0000256" key="1">
    <source>
        <dbReference type="ARBA" id="ARBA00004613"/>
    </source>
</evidence>
<accession>A0A060SCG8</accession>
<evidence type="ECO:0000313" key="6">
    <source>
        <dbReference type="Proteomes" id="UP000029665"/>
    </source>
</evidence>
<evidence type="ECO:0008006" key="7">
    <source>
        <dbReference type="Google" id="ProtNLM"/>
    </source>
</evidence>
<gene>
    <name evidence="5" type="ORF">BN946_scf184940.g43</name>
</gene>
<dbReference type="InterPro" id="IPR010829">
    <property type="entry name" value="Cerato-platanin"/>
</dbReference>
<dbReference type="Pfam" id="PF07249">
    <property type="entry name" value="Cerato-platanin"/>
    <property type="match status" value="1"/>
</dbReference>
<evidence type="ECO:0000256" key="2">
    <source>
        <dbReference type="ARBA" id="ARBA00010421"/>
    </source>
</evidence>
<dbReference type="OMA" id="CHRLEYG"/>
<dbReference type="Proteomes" id="UP000029665">
    <property type="component" value="Unassembled WGS sequence"/>
</dbReference>
<dbReference type="GO" id="GO:0005576">
    <property type="term" value="C:extracellular region"/>
    <property type="evidence" value="ECO:0007669"/>
    <property type="project" value="UniProtKB-SubCell"/>
</dbReference>
<dbReference type="CDD" id="cd22778">
    <property type="entry name" value="DPBB_CEPL-like"/>
    <property type="match status" value="1"/>
</dbReference>